<dbReference type="OrthoDB" id="5584247at2759"/>
<dbReference type="GO" id="GO:0016301">
    <property type="term" value="F:kinase activity"/>
    <property type="evidence" value="ECO:0007669"/>
    <property type="project" value="UniProtKB-KW"/>
</dbReference>
<gene>
    <name evidence="2 4 5" type="ORF">SRAE_2000037400</name>
</gene>
<evidence type="ECO:0000313" key="5">
    <source>
        <dbReference type="WormBase" id="SRAE_2000037400"/>
    </source>
</evidence>
<dbReference type="PANTHER" id="PTHR13155">
    <property type="entry name" value="A-KINASE ANCHOR PROTEINS"/>
    <property type="match status" value="1"/>
</dbReference>
<dbReference type="WormBase" id="SRAE_2000037400">
    <property type="protein sequence ID" value="SRP07056"/>
    <property type="gene ID" value="WBGene00260568"/>
</dbReference>
<sequence>MNKLTNIRKHFLKNNDDCKYALNVEKENPRSLSPLLNEDFVDKVNIAVGSLESILSNPQAMSYLIQYMENINHLNYIKFLIHTKSFSEVTPPSYQEAFYIYELYFSSKSIISLFNESTIEGIKNALNNKTITNFLYKDAVLRVKEVINKRYLDSFLSSVYYKSYLIECLNDSPFSLADVFNIDQLLCNFIEYLDTENDRKYLEFIIAVNSFLEDYNNCVDDKSQMEDAMIIYEKYISMQAIEALNFGDSVRVQVEQQICSLHGKPSKECFKVPYDLAKKLLQVKSIPQYRESLFFSRLKKELKYTIDMMNDVSNHGNTNFINIDYINKKGTFQDDDSISLNSNATSSVITNSCPLTPRKKKIKEYSLGKVDEYGRYSPLYDSTILNSSPTHVPNKIKQKIENLLSSSAKKESLVADQVAQLIINDIQNMINNGVSEA</sequence>
<dbReference type="CTD" id="36378062"/>
<dbReference type="EMBL" id="LN609529">
    <property type="protein sequence ID" value="CEF65698.1"/>
    <property type="molecule type" value="Genomic_DNA"/>
</dbReference>
<reference evidence="2 3" key="1">
    <citation type="submission" date="2014-09" db="EMBL/GenBank/DDBJ databases">
        <authorList>
            <person name="Martin A.A."/>
        </authorList>
    </citation>
    <scope>NUCLEOTIDE SEQUENCE</scope>
    <source>
        <strain evidence="3">ED321</strain>
        <strain evidence="2">ED321 Heterogonic</strain>
    </source>
</reference>
<dbReference type="InterPro" id="IPR044926">
    <property type="entry name" value="RGS_subdomain_2"/>
</dbReference>
<dbReference type="WBParaSite" id="SRAE_2000037400.1">
    <property type="protein sequence ID" value="SRAE_2000037400.1"/>
    <property type="gene ID" value="WBGene00260568"/>
</dbReference>
<feature type="domain" description="RGS" evidence="1">
    <location>
        <begin position="50"/>
        <end position="165"/>
    </location>
</feature>
<dbReference type="SMART" id="SM00315">
    <property type="entry name" value="RGS"/>
    <property type="match status" value="2"/>
</dbReference>
<dbReference type="Gene3D" id="1.10.167.10">
    <property type="entry name" value="Regulator of G-protein Signalling 4, domain 2"/>
    <property type="match status" value="2"/>
</dbReference>
<protein>
    <submittedName>
        <fullName evidence="2 4">A-kinase anchor protein 10, mitochondrial</fullName>
    </submittedName>
</protein>
<dbReference type="RefSeq" id="XP_024504898.1">
    <property type="nucleotide sequence ID" value="XM_024651197.1"/>
</dbReference>
<keyword evidence="2" id="KW-0808">Transferase</keyword>
<accession>A0A090LC89</accession>
<evidence type="ECO:0000313" key="3">
    <source>
        <dbReference type="Proteomes" id="UP000035682"/>
    </source>
</evidence>
<dbReference type="InterPro" id="IPR016137">
    <property type="entry name" value="RGS"/>
</dbReference>
<proteinExistence type="predicted"/>
<dbReference type="Proteomes" id="UP000035682">
    <property type="component" value="Unplaced"/>
</dbReference>
<dbReference type="AlphaFoldDB" id="A0A090LC89"/>
<keyword evidence="3" id="KW-1185">Reference proteome</keyword>
<keyword evidence="2" id="KW-0418">Kinase</keyword>
<dbReference type="OMA" id="KYISMQA"/>
<dbReference type="STRING" id="34506.A0A090LC89"/>
<dbReference type="GO" id="GO:0005886">
    <property type="term" value="C:plasma membrane"/>
    <property type="evidence" value="ECO:0007669"/>
    <property type="project" value="TreeGrafter"/>
</dbReference>
<dbReference type="Pfam" id="PF00615">
    <property type="entry name" value="RGS"/>
    <property type="match status" value="2"/>
</dbReference>
<evidence type="ECO:0000313" key="2">
    <source>
        <dbReference type="EMBL" id="CEF65698.1"/>
    </source>
</evidence>
<organism evidence="2">
    <name type="scientific">Strongyloides ratti</name>
    <name type="common">Parasitic roundworm</name>
    <dbReference type="NCBI Taxonomy" id="34506"/>
    <lineage>
        <taxon>Eukaryota</taxon>
        <taxon>Metazoa</taxon>
        <taxon>Ecdysozoa</taxon>
        <taxon>Nematoda</taxon>
        <taxon>Chromadorea</taxon>
        <taxon>Rhabditida</taxon>
        <taxon>Tylenchina</taxon>
        <taxon>Panagrolaimomorpha</taxon>
        <taxon>Strongyloidoidea</taxon>
        <taxon>Strongyloididae</taxon>
        <taxon>Strongyloides</taxon>
    </lineage>
</organism>
<evidence type="ECO:0000259" key="1">
    <source>
        <dbReference type="PROSITE" id="PS50132"/>
    </source>
</evidence>
<dbReference type="GO" id="GO:0008104">
    <property type="term" value="P:intracellular protein localization"/>
    <property type="evidence" value="ECO:0007669"/>
    <property type="project" value="TreeGrafter"/>
</dbReference>
<reference evidence="4" key="2">
    <citation type="submission" date="2020-12" db="UniProtKB">
        <authorList>
            <consortium name="WormBaseParasite"/>
        </authorList>
    </citation>
    <scope>IDENTIFICATION</scope>
</reference>
<dbReference type="PROSITE" id="PS50132">
    <property type="entry name" value="RGS"/>
    <property type="match status" value="2"/>
</dbReference>
<dbReference type="SUPFAM" id="SSF48097">
    <property type="entry name" value="Regulator of G-protein signaling, RGS"/>
    <property type="match status" value="2"/>
</dbReference>
<dbReference type="GeneID" id="36378062"/>
<dbReference type="InterPro" id="IPR036305">
    <property type="entry name" value="RGS_sf"/>
</dbReference>
<evidence type="ECO:0000313" key="4">
    <source>
        <dbReference type="WBParaSite" id="SRAE_2000037400.1"/>
    </source>
</evidence>
<dbReference type="GO" id="GO:0005739">
    <property type="term" value="C:mitochondrion"/>
    <property type="evidence" value="ECO:0007669"/>
    <property type="project" value="TreeGrafter"/>
</dbReference>
<feature type="domain" description="RGS" evidence="1">
    <location>
        <begin position="175"/>
        <end position="299"/>
    </location>
</feature>
<dbReference type="InterPro" id="IPR052246">
    <property type="entry name" value="Cell_Polariz_PKAAnc"/>
</dbReference>
<name>A0A090LC89_STRRB</name>
<dbReference type="PANTHER" id="PTHR13155:SF1">
    <property type="entry name" value="A-KINASE ANCHOR PROTEIN 10, MITOCHONDRIAL"/>
    <property type="match status" value="1"/>
</dbReference>